<dbReference type="PANTHER" id="PTHR47420">
    <property type="entry name" value="HISTONE-LYSINE N-METHYLTRANSFERASE ASHR2"/>
    <property type="match status" value="1"/>
</dbReference>
<dbReference type="KEGG" id="csl:COCSUDRAFT_42390"/>
<sequence>MTVARLCFALLTVSAGLARTQLVIHLLTLAKLDMHGLSGESIATLRFLVQAQALFMASTHDEAASARWAAFAGLSGAAHSRSKDSSDLFRRLSTATLSAQLPQLAGSRPLSPEEVADALAKEELNGYGIMAPSGPEGERRIRGTALYPKASLLNHECLPNVARVDNFDEADVNAPENTAVHFKALHNLPAGEEFTQSYFPMHTSYHVRQQRCQDQYGFACNCPRCKEESTWPSDDEADNLGDEEQMEVEREAGSMGEEAEQDGDRADAGYIQVFLLKYVCPQTDCFGTMVPIQAGSSLHVCNMCGCHRTEVQFLADLEAAHNDEAMAAA</sequence>
<dbReference type="GeneID" id="17040754"/>
<organism evidence="4 5">
    <name type="scientific">Coccomyxa subellipsoidea (strain C-169)</name>
    <name type="common">Green microalga</name>
    <dbReference type="NCBI Taxonomy" id="574566"/>
    <lineage>
        <taxon>Eukaryota</taxon>
        <taxon>Viridiplantae</taxon>
        <taxon>Chlorophyta</taxon>
        <taxon>core chlorophytes</taxon>
        <taxon>Trebouxiophyceae</taxon>
        <taxon>Trebouxiophyceae incertae sedis</taxon>
        <taxon>Coccomyxaceae</taxon>
        <taxon>Coccomyxa</taxon>
        <taxon>Coccomyxa subellipsoidea</taxon>
    </lineage>
</organism>
<dbReference type="AlphaFoldDB" id="I0YWJ8"/>
<dbReference type="InterPro" id="IPR044238">
    <property type="entry name" value="ASHR2-like"/>
</dbReference>
<comment type="caution">
    <text evidence="4">The sequence shown here is derived from an EMBL/GenBank/DDBJ whole genome shotgun (WGS) entry which is preliminary data.</text>
</comment>
<feature type="domain" description="SET" evidence="3">
    <location>
        <begin position="146"/>
        <end position="198"/>
    </location>
</feature>
<reference evidence="4 5" key="1">
    <citation type="journal article" date="2012" name="Genome Biol.">
        <title>The genome of the polar eukaryotic microalga coccomyxa subellipsoidea reveals traits of cold adaptation.</title>
        <authorList>
            <person name="Blanc G."/>
            <person name="Agarkova I."/>
            <person name="Grimwood J."/>
            <person name="Kuo A."/>
            <person name="Brueggeman A."/>
            <person name="Dunigan D."/>
            <person name="Gurnon J."/>
            <person name="Ladunga I."/>
            <person name="Lindquist E."/>
            <person name="Lucas S."/>
            <person name="Pangilinan J."/>
            <person name="Proschold T."/>
            <person name="Salamov A."/>
            <person name="Schmutz J."/>
            <person name="Weeks D."/>
            <person name="Yamada T."/>
            <person name="Claverie J.M."/>
            <person name="Grigoriev I."/>
            <person name="Van Etten J."/>
            <person name="Lomsadze A."/>
            <person name="Borodovsky M."/>
        </authorList>
    </citation>
    <scope>NUCLEOTIDE SEQUENCE [LARGE SCALE GENOMIC DNA]</scope>
    <source>
        <strain evidence="4 5">C-169</strain>
    </source>
</reference>
<dbReference type="CDD" id="cd20071">
    <property type="entry name" value="SET_SMYD"/>
    <property type="match status" value="1"/>
</dbReference>
<dbReference type="Pfam" id="PF00856">
    <property type="entry name" value="SET"/>
    <property type="match status" value="1"/>
</dbReference>
<evidence type="ECO:0000256" key="1">
    <source>
        <dbReference type="SAM" id="MobiDB-lite"/>
    </source>
</evidence>
<dbReference type="PANTHER" id="PTHR47420:SF3">
    <property type="entry name" value="HISTONE-LYSINE N-METHYLTRANSFERASE ASHR2"/>
    <property type="match status" value="1"/>
</dbReference>
<dbReference type="EMBL" id="AGSI01000009">
    <property type="protein sequence ID" value="EIE22767.1"/>
    <property type="molecule type" value="Genomic_DNA"/>
</dbReference>
<dbReference type="Gene3D" id="1.10.220.160">
    <property type="match status" value="1"/>
</dbReference>
<keyword evidence="5" id="KW-1185">Reference proteome</keyword>
<feature type="signal peptide" evidence="2">
    <location>
        <begin position="1"/>
        <end position="18"/>
    </location>
</feature>
<evidence type="ECO:0000259" key="3">
    <source>
        <dbReference type="Pfam" id="PF00856"/>
    </source>
</evidence>
<dbReference type="RefSeq" id="XP_005647311.1">
    <property type="nucleotide sequence ID" value="XM_005647254.1"/>
</dbReference>
<gene>
    <name evidence="4" type="ORF">COCSUDRAFT_42390</name>
</gene>
<protein>
    <recommendedName>
        <fullName evidence="3">SET domain-containing protein</fullName>
    </recommendedName>
</protein>
<dbReference type="eggNOG" id="KOG2084">
    <property type="taxonomic scope" value="Eukaryota"/>
</dbReference>
<dbReference type="OrthoDB" id="265717at2759"/>
<evidence type="ECO:0000256" key="2">
    <source>
        <dbReference type="SAM" id="SignalP"/>
    </source>
</evidence>
<keyword evidence="2" id="KW-0732">Signal</keyword>
<evidence type="ECO:0000313" key="4">
    <source>
        <dbReference type="EMBL" id="EIE22767.1"/>
    </source>
</evidence>
<feature type="compositionally biased region" description="Acidic residues" evidence="1">
    <location>
        <begin position="233"/>
        <end position="246"/>
    </location>
</feature>
<dbReference type="SUPFAM" id="SSF82199">
    <property type="entry name" value="SET domain"/>
    <property type="match status" value="1"/>
</dbReference>
<proteinExistence type="predicted"/>
<accession>I0YWJ8</accession>
<dbReference type="InterPro" id="IPR046341">
    <property type="entry name" value="SET_dom_sf"/>
</dbReference>
<name>I0YWJ8_COCSC</name>
<dbReference type="InterPro" id="IPR001214">
    <property type="entry name" value="SET_dom"/>
</dbReference>
<dbReference type="Gene3D" id="2.170.270.10">
    <property type="entry name" value="SET domain"/>
    <property type="match status" value="1"/>
</dbReference>
<dbReference type="Proteomes" id="UP000007264">
    <property type="component" value="Unassembled WGS sequence"/>
</dbReference>
<evidence type="ECO:0000313" key="5">
    <source>
        <dbReference type="Proteomes" id="UP000007264"/>
    </source>
</evidence>
<dbReference type="STRING" id="574566.I0YWJ8"/>
<feature type="chain" id="PRO_5003636724" description="SET domain-containing protein" evidence="2">
    <location>
        <begin position="19"/>
        <end position="329"/>
    </location>
</feature>
<feature type="region of interest" description="Disordered" evidence="1">
    <location>
        <begin position="229"/>
        <end position="262"/>
    </location>
</feature>